<evidence type="ECO:0000313" key="2">
    <source>
        <dbReference type="EMBL" id="KIK22007.1"/>
    </source>
</evidence>
<protein>
    <submittedName>
        <fullName evidence="2">Uncharacterized protein</fullName>
    </submittedName>
</protein>
<organism evidence="2 3">
    <name type="scientific">Pisolithus microcarpus 441</name>
    <dbReference type="NCBI Taxonomy" id="765257"/>
    <lineage>
        <taxon>Eukaryota</taxon>
        <taxon>Fungi</taxon>
        <taxon>Dikarya</taxon>
        <taxon>Basidiomycota</taxon>
        <taxon>Agaricomycotina</taxon>
        <taxon>Agaricomycetes</taxon>
        <taxon>Agaricomycetidae</taxon>
        <taxon>Boletales</taxon>
        <taxon>Sclerodermatineae</taxon>
        <taxon>Pisolithaceae</taxon>
        <taxon>Pisolithus</taxon>
    </lineage>
</organism>
<dbReference type="AlphaFoldDB" id="A0A0C9ZHQ9"/>
<reference evidence="2 3" key="1">
    <citation type="submission" date="2014-04" db="EMBL/GenBank/DDBJ databases">
        <authorList>
            <consortium name="DOE Joint Genome Institute"/>
            <person name="Kuo A."/>
            <person name="Kohler A."/>
            <person name="Costa M.D."/>
            <person name="Nagy L.G."/>
            <person name="Floudas D."/>
            <person name="Copeland A."/>
            <person name="Barry K.W."/>
            <person name="Cichocki N."/>
            <person name="Veneault-Fourrey C."/>
            <person name="LaButti K."/>
            <person name="Lindquist E.A."/>
            <person name="Lipzen A."/>
            <person name="Lundell T."/>
            <person name="Morin E."/>
            <person name="Murat C."/>
            <person name="Sun H."/>
            <person name="Tunlid A."/>
            <person name="Henrissat B."/>
            <person name="Grigoriev I.V."/>
            <person name="Hibbett D.S."/>
            <person name="Martin F."/>
            <person name="Nordberg H.P."/>
            <person name="Cantor M.N."/>
            <person name="Hua S.X."/>
        </authorList>
    </citation>
    <scope>NUCLEOTIDE SEQUENCE [LARGE SCALE GENOMIC DNA]</scope>
    <source>
        <strain evidence="2 3">441</strain>
    </source>
</reference>
<feature type="region of interest" description="Disordered" evidence="1">
    <location>
        <begin position="88"/>
        <end position="110"/>
    </location>
</feature>
<evidence type="ECO:0000256" key="1">
    <source>
        <dbReference type="SAM" id="MobiDB-lite"/>
    </source>
</evidence>
<gene>
    <name evidence="2" type="ORF">PISMIDRAFT_680772</name>
</gene>
<dbReference type="HOGENOM" id="CLU_2172051_0_0_1"/>
<name>A0A0C9ZHQ9_9AGAM</name>
<dbReference type="EMBL" id="KN833744">
    <property type="protein sequence ID" value="KIK22007.1"/>
    <property type="molecule type" value="Genomic_DNA"/>
</dbReference>
<keyword evidence="3" id="KW-1185">Reference proteome</keyword>
<sequence length="110" mass="12056">MAATVMKVDTLGAERPKDTLQFSLTSRQCAMKRFDCHLGIVRVRVPWYTTAVLPRRGSLLKSRLIRSVRSTLPVSGYPTRELAQRTGQPSFVGLMSGNERSCSTGAGAGR</sequence>
<proteinExistence type="predicted"/>
<reference evidence="3" key="2">
    <citation type="submission" date="2015-01" db="EMBL/GenBank/DDBJ databases">
        <title>Evolutionary Origins and Diversification of the Mycorrhizal Mutualists.</title>
        <authorList>
            <consortium name="DOE Joint Genome Institute"/>
            <consortium name="Mycorrhizal Genomics Consortium"/>
            <person name="Kohler A."/>
            <person name="Kuo A."/>
            <person name="Nagy L.G."/>
            <person name="Floudas D."/>
            <person name="Copeland A."/>
            <person name="Barry K.W."/>
            <person name="Cichocki N."/>
            <person name="Veneault-Fourrey C."/>
            <person name="LaButti K."/>
            <person name="Lindquist E.A."/>
            <person name="Lipzen A."/>
            <person name="Lundell T."/>
            <person name="Morin E."/>
            <person name="Murat C."/>
            <person name="Riley R."/>
            <person name="Ohm R."/>
            <person name="Sun H."/>
            <person name="Tunlid A."/>
            <person name="Henrissat B."/>
            <person name="Grigoriev I.V."/>
            <person name="Hibbett D.S."/>
            <person name="Martin F."/>
        </authorList>
    </citation>
    <scope>NUCLEOTIDE SEQUENCE [LARGE SCALE GENOMIC DNA]</scope>
    <source>
        <strain evidence="3">441</strain>
    </source>
</reference>
<dbReference type="Proteomes" id="UP000054018">
    <property type="component" value="Unassembled WGS sequence"/>
</dbReference>
<evidence type="ECO:0000313" key="3">
    <source>
        <dbReference type="Proteomes" id="UP000054018"/>
    </source>
</evidence>
<accession>A0A0C9ZHQ9</accession>